<accession>A0A2I0VK59</accession>
<sequence>MLRLEDEFRSMIEHPFDFSQFDPVPPPDLDSDLQRRRGITLSSQSKEIRAPNGGHYASLRQNARKARREKHQQWGIFAGRRKSETKRTGHYARSRYPFGGKETS</sequence>
<reference evidence="2 3" key="1">
    <citation type="journal article" date="2016" name="Sci. Rep.">
        <title>The Dendrobium catenatum Lindl. genome sequence provides insights into polysaccharide synthase, floral development and adaptive evolution.</title>
        <authorList>
            <person name="Zhang G.Q."/>
            <person name="Xu Q."/>
            <person name="Bian C."/>
            <person name="Tsai W.C."/>
            <person name="Yeh C.M."/>
            <person name="Liu K.W."/>
            <person name="Yoshida K."/>
            <person name="Zhang L.S."/>
            <person name="Chang S.B."/>
            <person name="Chen F."/>
            <person name="Shi Y."/>
            <person name="Su Y.Y."/>
            <person name="Zhang Y.Q."/>
            <person name="Chen L.J."/>
            <person name="Yin Y."/>
            <person name="Lin M."/>
            <person name="Huang H."/>
            <person name="Deng H."/>
            <person name="Wang Z.W."/>
            <person name="Zhu S.L."/>
            <person name="Zhao X."/>
            <person name="Deng C."/>
            <person name="Niu S.C."/>
            <person name="Huang J."/>
            <person name="Wang M."/>
            <person name="Liu G.H."/>
            <person name="Yang H.J."/>
            <person name="Xiao X.J."/>
            <person name="Hsiao Y.Y."/>
            <person name="Wu W.L."/>
            <person name="Chen Y.Y."/>
            <person name="Mitsuda N."/>
            <person name="Ohme-Takagi M."/>
            <person name="Luo Y.B."/>
            <person name="Van de Peer Y."/>
            <person name="Liu Z.J."/>
        </authorList>
    </citation>
    <scope>NUCLEOTIDE SEQUENCE [LARGE SCALE GENOMIC DNA]</scope>
    <source>
        <tissue evidence="2">The whole plant</tissue>
    </source>
</reference>
<evidence type="ECO:0000256" key="1">
    <source>
        <dbReference type="SAM" id="MobiDB-lite"/>
    </source>
</evidence>
<dbReference type="Proteomes" id="UP000233837">
    <property type="component" value="Unassembled WGS sequence"/>
</dbReference>
<proteinExistence type="predicted"/>
<name>A0A2I0VK59_9ASPA</name>
<organism evidence="2 3">
    <name type="scientific">Dendrobium catenatum</name>
    <dbReference type="NCBI Taxonomy" id="906689"/>
    <lineage>
        <taxon>Eukaryota</taxon>
        <taxon>Viridiplantae</taxon>
        <taxon>Streptophyta</taxon>
        <taxon>Embryophyta</taxon>
        <taxon>Tracheophyta</taxon>
        <taxon>Spermatophyta</taxon>
        <taxon>Magnoliopsida</taxon>
        <taxon>Liliopsida</taxon>
        <taxon>Asparagales</taxon>
        <taxon>Orchidaceae</taxon>
        <taxon>Epidendroideae</taxon>
        <taxon>Malaxideae</taxon>
        <taxon>Dendrobiinae</taxon>
        <taxon>Dendrobium</taxon>
    </lineage>
</organism>
<dbReference type="EMBL" id="KZ503460">
    <property type="protein sequence ID" value="PKU63794.1"/>
    <property type="molecule type" value="Genomic_DNA"/>
</dbReference>
<keyword evidence="3" id="KW-1185">Reference proteome</keyword>
<dbReference type="AlphaFoldDB" id="A0A2I0VK59"/>
<evidence type="ECO:0000313" key="2">
    <source>
        <dbReference type="EMBL" id="PKU63794.1"/>
    </source>
</evidence>
<gene>
    <name evidence="2" type="ORF">MA16_Dca010712</name>
</gene>
<evidence type="ECO:0000313" key="3">
    <source>
        <dbReference type="Proteomes" id="UP000233837"/>
    </source>
</evidence>
<feature type="region of interest" description="Disordered" evidence="1">
    <location>
        <begin position="68"/>
        <end position="104"/>
    </location>
</feature>
<protein>
    <submittedName>
        <fullName evidence="2">Uncharacterized protein</fullName>
    </submittedName>
</protein>
<reference evidence="2 3" key="2">
    <citation type="journal article" date="2017" name="Nature">
        <title>The Apostasia genome and the evolution of orchids.</title>
        <authorList>
            <person name="Zhang G.Q."/>
            <person name="Liu K.W."/>
            <person name="Li Z."/>
            <person name="Lohaus R."/>
            <person name="Hsiao Y.Y."/>
            <person name="Niu S.C."/>
            <person name="Wang J.Y."/>
            <person name="Lin Y.C."/>
            <person name="Xu Q."/>
            <person name="Chen L.J."/>
            <person name="Yoshida K."/>
            <person name="Fujiwara S."/>
            <person name="Wang Z.W."/>
            <person name="Zhang Y.Q."/>
            <person name="Mitsuda N."/>
            <person name="Wang M."/>
            <person name="Liu G.H."/>
            <person name="Pecoraro L."/>
            <person name="Huang H.X."/>
            <person name="Xiao X.J."/>
            <person name="Lin M."/>
            <person name="Wu X.Y."/>
            <person name="Wu W.L."/>
            <person name="Chen Y.Y."/>
            <person name="Chang S.B."/>
            <person name="Sakamoto S."/>
            <person name="Ohme-Takagi M."/>
            <person name="Yagi M."/>
            <person name="Zeng S.J."/>
            <person name="Shen C.Y."/>
            <person name="Yeh C.M."/>
            <person name="Luo Y.B."/>
            <person name="Tsai W.C."/>
            <person name="Van de Peer Y."/>
            <person name="Liu Z.J."/>
        </authorList>
    </citation>
    <scope>NUCLEOTIDE SEQUENCE [LARGE SCALE GENOMIC DNA]</scope>
    <source>
        <tissue evidence="2">The whole plant</tissue>
    </source>
</reference>